<keyword evidence="8" id="KW-1185">Reference proteome</keyword>
<keyword evidence="5 7" id="KW-0012">Acyltransferase</keyword>
<name>A0A8J7CC19_9PROT</name>
<evidence type="ECO:0000256" key="3">
    <source>
        <dbReference type="ARBA" id="ARBA00022679"/>
    </source>
</evidence>
<evidence type="ECO:0000313" key="7">
    <source>
        <dbReference type="EMBL" id="MBE1236798.1"/>
    </source>
</evidence>
<dbReference type="GO" id="GO:0006654">
    <property type="term" value="P:phosphatidic acid biosynthetic process"/>
    <property type="evidence" value="ECO:0007669"/>
    <property type="project" value="TreeGrafter"/>
</dbReference>
<dbReference type="SMART" id="SM00563">
    <property type="entry name" value="PlsC"/>
    <property type="match status" value="1"/>
</dbReference>
<proteinExistence type="predicted"/>
<reference evidence="7" key="1">
    <citation type="submission" date="2020-10" db="EMBL/GenBank/DDBJ databases">
        <title>Genome sequence of the unusual species of purple photosynthetic bacteria, Phaeovibrio sulfidiphilus DSM 23193, type strain.</title>
        <authorList>
            <person name="Kyndt J.A."/>
            <person name="Meyer T.E."/>
        </authorList>
    </citation>
    <scope>NUCLEOTIDE SEQUENCE</scope>
    <source>
        <strain evidence="7">DSM 23193</strain>
    </source>
</reference>
<gene>
    <name evidence="7" type="ORF">IHV25_03905</name>
</gene>
<evidence type="ECO:0000256" key="2">
    <source>
        <dbReference type="ARBA" id="ARBA00022516"/>
    </source>
</evidence>
<keyword evidence="4" id="KW-0443">Lipid metabolism</keyword>
<dbReference type="PANTHER" id="PTHR10434">
    <property type="entry name" value="1-ACYL-SN-GLYCEROL-3-PHOSPHATE ACYLTRANSFERASE"/>
    <property type="match status" value="1"/>
</dbReference>
<accession>A0A8J7CC19</accession>
<evidence type="ECO:0000313" key="8">
    <source>
        <dbReference type="Proteomes" id="UP000631034"/>
    </source>
</evidence>
<evidence type="ECO:0000256" key="4">
    <source>
        <dbReference type="ARBA" id="ARBA00023098"/>
    </source>
</evidence>
<keyword evidence="2" id="KW-0444">Lipid biosynthesis</keyword>
<dbReference type="PANTHER" id="PTHR10434:SF64">
    <property type="entry name" value="1-ACYL-SN-GLYCEROL-3-PHOSPHATE ACYLTRANSFERASE-RELATED"/>
    <property type="match status" value="1"/>
</dbReference>
<dbReference type="SUPFAM" id="SSF69593">
    <property type="entry name" value="Glycerol-3-phosphate (1)-acyltransferase"/>
    <property type="match status" value="1"/>
</dbReference>
<comment type="caution">
    <text evidence="7">The sequence shown here is derived from an EMBL/GenBank/DDBJ whole genome shotgun (WGS) entry which is preliminary data.</text>
</comment>
<sequence>MSHAFPALLRLVCLTVWSLLIVGPYALSRTVGWGYRRLGVFHWWVCSRILGLDIRRYGAVSANQPLLVVSNHVSYLDIFILGLCIPGGVFVAKAEVAGWPGLGLLAKSARTIFIDRRRSATGQAARDIRRRFVQGDPLVLFPEGTSDDGNRVYPFKSALFSVADTPVVLPGNDTASEPWVQPVTLAYTRVDGLPMGRCLRPLFAWYGDMDLAPHAWTVLGFGRLGVDVIFHPPVRPADFASRKALSGYCQAQISGGLSRALSGRLEDEAPAAASGR</sequence>
<dbReference type="CDD" id="cd07989">
    <property type="entry name" value="LPLAT_AGPAT-like"/>
    <property type="match status" value="1"/>
</dbReference>
<keyword evidence="3" id="KW-0808">Transferase</keyword>
<dbReference type="GO" id="GO:0003841">
    <property type="term" value="F:1-acylglycerol-3-phosphate O-acyltransferase activity"/>
    <property type="evidence" value="ECO:0007669"/>
    <property type="project" value="TreeGrafter"/>
</dbReference>
<dbReference type="AlphaFoldDB" id="A0A8J7CC19"/>
<evidence type="ECO:0000256" key="5">
    <source>
        <dbReference type="ARBA" id="ARBA00023315"/>
    </source>
</evidence>
<dbReference type="RefSeq" id="WP_192533802.1">
    <property type="nucleotide sequence ID" value="NZ_JACZHT010000002.1"/>
</dbReference>
<dbReference type="Pfam" id="PF01553">
    <property type="entry name" value="Acyltransferase"/>
    <property type="match status" value="1"/>
</dbReference>
<dbReference type="InterPro" id="IPR002123">
    <property type="entry name" value="Plipid/glycerol_acylTrfase"/>
</dbReference>
<dbReference type="Proteomes" id="UP000631034">
    <property type="component" value="Unassembled WGS sequence"/>
</dbReference>
<protein>
    <submittedName>
        <fullName evidence="7">1-acyl-sn-glycerol-3-phosphate acyltransferase</fullName>
    </submittedName>
</protein>
<evidence type="ECO:0000259" key="6">
    <source>
        <dbReference type="SMART" id="SM00563"/>
    </source>
</evidence>
<comment type="pathway">
    <text evidence="1">Lipid metabolism.</text>
</comment>
<evidence type="ECO:0000256" key="1">
    <source>
        <dbReference type="ARBA" id="ARBA00005189"/>
    </source>
</evidence>
<dbReference type="EMBL" id="JACZHT010000002">
    <property type="protein sequence ID" value="MBE1236798.1"/>
    <property type="molecule type" value="Genomic_DNA"/>
</dbReference>
<organism evidence="7 8">
    <name type="scientific">Phaeovibrio sulfidiphilus</name>
    <dbReference type="NCBI Taxonomy" id="1220600"/>
    <lineage>
        <taxon>Bacteria</taxon>
        <taxon>Pseudomonadati</taxon>
        <taxon>Pseudomonadota</taxon>
        <taxon>Alphaproteobacteria</taxon>
        <taxon>Rhodospirillales</taxon>
        <taxon>Rhodospirillaceae</taxon>
        <taxon>Phaeovibrio</taxon>
    </lineage>
</organism>
<feature type="domain" description="Phospholipid/glycerol acyltransferase" evidence="6">
    <location>
        <begin position="66"/>
        <end position="188"/>
    </location>
</feature>